<feature type="transmembrane region" description="Helical" evidence="12">
    <location>
        <begin position="364"/>
        <end position="383"/>
    </location>
</feature>
<evidence type="ECO:0000256" key="9">
    <source>
        <dbReference type="ARBA" id="ARBA00023157"/>
    </source>
</evidence>
<dbReference type="SUPFAM" id="SSF82866">
    <property type="entry name" value="Multidrug efflux transporter AcrB transmembrane domain"/>
    <property type="match status" value="2"/>
</dbReference>
<evidence type="ECO:0000256" key="4">
    <source>
        <dbReference type="ARBA" id="ARBA00022692"/>
    </source>
</evidence>
<dbReference type="FunFam" id="1.20.1640.10:FF:000029">
    <property type="entry name" value="Putative Patched sphingolipid transporter"/>
    <property type="match status" value="1"/>
</dbReference>
<keyword evidence="8 12" id="KW-0472">Membrane</keyword>
<dbReference type="OrthoDB" id="6510177at2759"/>
<reference evidence="15 16" key="1">
    <citation type="journal article" date="2011" name="Proc. Natl. Acad. Sci. U.S.A.">
        <title>Evolutionary erosion of yeast sex chromosomes by mating-type switching accidents.</title>
        <authorList>
            <person name="Gordon J.L."/>
            <person name="Armisen D."/>
            <person name="Proux-Wera E."/>
            <person name="Oheigeartaigh S.S."/>
            <person name="Byrne K.P."/>
            <person name="Wolfe K.H."/>
        </authorList>
    </citation>
    <scope>NUCLEOTIDE SEQUENCE [LARGE SCALE GENOMIC DNA]</scope>
    <source>
        <strain evidence="16">ATCC 10597 / BCRC 20456 / CBS 421 / NBRC 0211 / NRRL Y-12639</strain>
    </source>
</reference>
<evidence type="ECO:0000259" key="14">
    <source>
        <dbReference type="PROSITE" id="PS50156"/>
    </source>
</evidence>
<dbReference type="eggNOG" id="KOG1933">
    <property type="taxonomic scope" value="Eukaryota"/>
</dbReference>
<evidence type="ECO:0000256" key="3">
    <source>
        <dbReference type="ARBA" id="ARBA00022448"/>
    </source>
</evidence>
<dbReference type="InterPro" id="IPR053958">
    <property type="entry name" value="HMGCR/SNAP/NPC1-like_SSD"/>
</dbReference>
<organism evidence="15 16">
    <name type="scientific">Naumovozyma dairenensis (strain ATCC 10597 / BCRC 20456 / CBS 421 / NBRC 0211 / NRRL Y-12639)</name>
    <name type="common">Saccharomyces dairenensis</name>
    <dbReference type="NCBI Taxonomy" id="1071378"/>
    <lineage>
        <taxon>Eukaryota</taxon>
        <taxon>Fungi</taxon>
        <taxon>Dikarya</taxon>
        <taxon>Ascomycota</taxon>
        <taxon>Saccharomycotina</taxon>
        <taxon>Saccharomycetes</taxon>
        <taxon>Saccharomycetales</taxon>
        <taxon>Saccharomycetaceae</taxon>
        <taxon>Naumovozyma</taxon>
    </lineage>
</organism>
<evidence type="ECO:0000313" key="16">
    <source>
        <dbReference type="Proteomes" id="UP000000689"/>
    </source>
</evidence>
<evidence type="ECO:0000256" key="11">
    <source>
        <dbReference type="SAM" id="MobiDB-lite"/>
    </source>
</evidence>
<evidence type="ECO:0000313" key="15">
    <source>
        <dbReference type="EMBL" id="CCD24281.1"/>
    </source>
</evidence>
<feature type="transmembrane region" description="Helical" evidence="12">
    <location>
        <begin position="780"/>
        <end position="800"/>
    </location>
</feature>
<feature type="transmembrane region" description="Helical" evidence="12">
    <location>
        <begin position="716"/>
        <end position="742"/>
    </location>
</feature>
<keyword evidence="5 13" id="KW-0732">Signal</keyword>
<feature type="signal peptide" evidence="13">
    <location>
        <begin position="1"/>
        <end position="22"/>
    </location>
</feature>
<feature type="region of interest" description="Disordered" evidence="11">
    <location>
        <begin position="312"/>
        <end position="338"/>
    </location>
</feature>
<dbReference type="Pfam" id="PF12349">
    <property type="entry name" value="Sterol-sensing"/>
    <property type="match status" value="1"/>
</dbReference>
<evidence type="ECO:0000256" key="7">
    <source>
        <dbReference type="ARBA" id="ARBA00023055"/>
    </source>
</evidence>
<dbReference type="PANTHER" id="PTHR45727:SF2">
    <property type="entry name" value="NPC INTRACELLULAR CHOLESTEROL TRANSPORTER 1"/>
    <property type="match status" value="1"/>
</dbReference>
<feature type="transmembrane region" description="Helical" evidence="12">
    <location>
        <begin position="1122"/>
        <end position="1151"/>
    </location>
</feature>
<dbReference type="GO" id="GO:0006665">
    <property type="term" value="P:sphingolipid metabolic process"/>
    <property type="evidence" value="ECO:0007669"/>
    <property type="project" value="EnsemblFungi"/>
</dbReference>
<keyword evidence="7" id="KW-0445">Lipid transport</keyword>
<sequence>MLLHPILRMSTIALSTITLIDATKVPQCALYDNCGKTSVFGSELPCVIPKDDLSFQPEPPTQELRDFVADVCGEEWKDVDSLCCTMDQMKSLKENLKKAHPLISSCPACMKNFDSLFCHFTCSPQQSEFVNVTKTTKSKTDKTVVDELSVFMNSSWASEFYESCKNVKFSATNGYAMDLIGGGAKNYSQFLKFLGDKKPLLGGSPFQINYLYDIPPSSGKEDEFDYFNESVYACNDEEYRCACSDCELSCPELKPLKQGTHTVANIPVFSFVVLIFYIVVGVLLIPVYLHTLREKQRILKITELESDDSINTSSNLEIQQQQSDEDEDHEEEADVPDNSSYSLNIYMSRVLTQVGKISVNNPKIILSITIIIISFFSILFGLFGELERNPINLWVSKNSVKYKEKQYFDEHFGPFYRTEQVFVVNETGPVLSYETMDWWFKTEQEITESLQSSENVTYQDLCFRPTEDSTCVIESMTQYFQGQLPDEDSWEREIRSCARSPVNCLPTFQQPLKEELLFSDPNPLEANAFVVTFLLSNHSDSAELWEHQLEKYLLNLDIPEGLRISFSTEISLEKELNDNNDVFVVCASYLVMFLYASWALKRKLGGTRILLGFTGILIVISSAVCAAGLLSFLGIKSTLIIAEVIPFLILAIGIDNIFLITHEYDRLRDRMPDIPINEIIIKTISRISPSIILSFLCQAGCFSIAALVSMPAVRNFALYSAVALLFNVILQLTAYISVLTLYENYFFQDEYKRVTDGDDGMQDNEGAFKKSYEKVLKKKTYILCFFVIWTAASLFFIPYIEFGLDQTMAIPQTSYLVDYFHDIYDYLKVGPPVYFVIKNLNLKERENQRKICGKFTTCDQYSVANILEKERSRSTIVEPVANWFDDFMTFLNPQLDQCCRFKKGTTDVCPPFASPRSCETCYKQGEWDITMQGFPEGDQFMKFFDMWIDTPSDPCPLGGKAPYSTAVSYSETGIISSTFRTAHKPLTSQKDFIDAYNDAIRISESFEGLEVFAYSPFYIFFVQYRTLLSLTLTLVFSALALIAFVSGILLGSLKTALLVSVIVSMVMIDIGSIMVWANIPLNAVSLVNLVICVGLAVEFCIHIVRAYTVVPKGIDTDRDSRVLYAMSTVGESVLKGITLTKFIGVCVLAFAQSKIFEVFYFRMWFSLIIVASIHALLFTPVLLSFIGGDYSIDKMLEDSSN</sequence>
<feature type="transmembrane region" description="Helical" evidence="12">
    <location>
        <begin position="268"/>
        <end position="289"/>
    </location>
</feature>
<proteinExistence type="inferred from homology"/>
<evidence type="ECO:0000256" key="8">
    <source>
        <dbReference type="ARBA" id="ARBA00023136"/>
    </source>
</evidence>
<dbReference type="GO" id="GO:0000329">
    <property type="term" value="C:fungal-type vacuole membrane"/>
    <property type="evidence" value="ECO:0007669"/>
    <property type="project" value="EnsemblFungi"/>
</dbReference>
<dbReference type="Pfam" id="PF16414">
    <property type="entry name" value="NPC1_N"/>
    <property type="match status" value="1"/>
</dbReference>
<feature type="transmembrane region" description="Helical" evidence="12">
    <location>
        <begin position="582"/>
        <end position="600"/>
    </location>
</feature>
<feature type="transmembrane region" description="Helical" evidence="12">
    <location>
        <begin position="1057"/>
        <end position="1079"/>
    </location>
</feature>
<name>G0W920_NAUDC</name>
<dbReference type="PROSITE" id="PS50156">
    <property type="entry name" value="SSD"/>
    <property type="match status" value="1"/>
</dbReference>
<evidence type="ECO:0000256" key="2">
    <source>
        <dbReference type="ARBA" id="ARBA00005585"/>
    </source>
</evidence>
<dbReference type="InterPro" id="IPR053956">
    <property type="entry name" value="NPC1_MLD"/>
</dbReference>
<protein>
    <recommendedName>
        <fullName evidence="14">SSD domain-containing protein</fullName>
    </recommendedName>
</protein>
<feature type="transmembrane region" description="Helical" evidence="12">
    <location>
        <begin position="1027"/>
        <end position="1050"/>
    </location>
</feature>
<feature type="chain" id="PRO_5003411311" description="SSD domain-containing protein" evidence="13">
    <location>
        <begin position="23"/>
        <end position="1201"/>
    </location>
</feature>
<keyword evidence="10" id="KW-0325">Glycoprotein</keyword>
<dbReference type="GeneID" id="11496813"/>
<dbReference type="Gene3D" id="1.20.1640.10">
    <property type="entry name" value="Multidrug efflux transporter AcrB transmembrane domain"/>
    <property type="match status" value="2"/>
</dbReference>
<evidence type="ECO:0000256" key="5">
    <source>
        <dbReference type="ARBA" id="ARBA00022729"/>
    </source>
</evidence>
<evidence type="ECO:0000256" key="6">
    <source>
        <dbReference type="ARBA" id="ARBA00022989"/>
    </source>
</evidence>
<dbReference type="GO" id="GO:0032934">
    <property type="term" value="F:sterol binding"/>
    <property type="evidence" value="ECO:0007669"/>
    <property type="project" value="EnsemblFungi"/>
</dbReference>
<dbReference type="HOGENOM" id="CLU_002359_0_1_1"/>
<dbReference type="RefSeq" id="XP_003669524.1">
    <property type="nucleotide sequence ID" value="XM_003669476.1"/>
</dbReference>
<dbReference type="InterPro" id="IPR032190">
    <property type="entry name" value="NPC1_N"/>
</dbReference>
<keyword evidence="3" id="KW-0813">Transport</keyword>
<keyword evidence="9" id="KW-1015">Disulfide bond</keyword>
<feature type="transmembrane region" description="Helical" evidence="12">
    <location>
        <begin position="1085"/>
        <end position="1110"/>
    </location>
</feature>
<feature type="transmembrane region" description="Helical" evidence="12">
    <location>
        <begin position="1163"/>
        <end position="1186"/>
    </location>
</feature>
<feature type="transmembrane region" description="Helical" evidence="12">
    <location>
        <begin position="639"/>
        <end position="661"/>
    </location>
</feature>
<keyword evidence="16" id="KW-1185">Reference proteome</keyword>
<feature type="compositionally biased region" description="Acidic residues" evidence="11">
    <location>
        <begin position="323"/>
        <end position="335"/>
    </location>
</feature>
<comment type="subcellular location">
    <subcellularLocation>
        <location evidence="1">Membrane</location>
        <topology evidence="1">Multi-pass membrane protein</topology>
    </subcellularLocation>
</comment>
<dbReference type="GO" id="GO:0015918">
    <property type="term" value="P:sterol transport"/>
    <property type="evidence" value="ECO:0007669"/>
    <property type="project" value="EnsemblFungi"/>
</dbReference>
<dbReference type="InterPro" id="IPR000731">
    <property type="entry name" value="SSD"/>
</dbReference>
<comment type="similarity">
    <text evidence="2">Belongs to the patched family.</text>
</comment>
<feature type="domain" description="SSD" evidence="14">
    <location>
        <begin position="581"/>
        <end position="741"/>
    </location>
</feature>
<dbReference type="OMA" id="WWFDVES"/>
<feature type="transmembrane region" description="Helical" evidence="12">
    <location>
        <begin position="691"/>
        <end position="710"/>
    </location>
</feature>
<evidence type="ECO:0000256" key="1">
    <source>
        <dbReference type="ARBA" id="ARBA00004141"/>
    </source>
</evidence>
<keyword evidence="4 12" id="KW-0812">Transmembrane</keyword>
<evidence type="ECO:0000256" key="10">
    <source>
        <dbReference type="ARBA" id="ARBA00023180"/>
    </source>
</evidence>
<dbReference type="PANTHER" id="PTHR45727">
    <property type="entry name" value="NPC INTRACELLULAR CHOLESTEROL TRANSPORTER 1"/>
    <property type="match status" value="1"/>
</dbReference>
<dbReference type="KEGG" id="ndi:NDAI_0C06220"/>
<evidence type="ECO:0000256" key="12">
    <source>
        <dbReference type="SAM" id="Phobius"/>
    </source>
</evidence>
<dbReference type="Pfam" id="PF22314">
    <property type="entry name" value="NPC1_MLD"/>
    <property type="match status" value="1"/>
</dbReference>
<accession>G0W920</accession>
<gene>
    <name evidence="15" type="primary">NDAI0C06220</name>
    <name evidence="15" type="ordered locus">NDAI_0C06220</name>
</gene>
<dbReference type="EMBL" id="HE580269">
    <property type="protein sequence ID" value="CCD24281.1"/>
    <property type="molecule type" value="Genomic_DNA"/>
</dbReference>
<feature type="transmembrane region" description="Helical" evidence="12">
    <location>
        <begin position="609"/>
        <end position="633"/>
    </location>
</feature>
<dbReference type="STRING" id="1071378.G0W920"/>
<keyword evidence="6 12" id="KW-1133">Transmembrane helix</keyword>
<evidence type="ECO:0000256" key="13">
    <source>
        <dbReference type="SAM" id="SignalP"/>
    </source>
</evidence>
<dbReference type="AlphaFoldDB" id="G0W920"/>
<dbReference type="Proteomes" id="UP000000689">
    <property type="component" value="Chromosome 3"/>
</dbReference>